<reference evidence="1" key="2">
    <citation type="submission" date="2024-02" db="EMBL/GenBank/DDBJ databases">
        <authorList>
            <person name="Hu B."/>
        </authorList>
    </citation>
    <scope>NUCLEOTIDE SEQUENCE</scope>
    <source>
        <strain evidence="1">1A/Uganda/UGR70/2019</strain>
    </source>
</reference>
<name>A0AAU7E1X8_9POXV</name>
<accession>A0AAU7E1X8</accession>
<protein>
    <submittedName>
        <fullName evidence="1">MC027L</fullName>
    </submittedName>
</protein>
<organism evidence="1">
    <name type="scientific">Rousettus bat poxvirus</name>
    <dbReference type="NCBI Taxonomy" id="3141933"/>
    <lineage>
        <taxon>Viruses</taxon>
        <taxon>Varidnaviria</taxon>
        <taxon>Bamfordvirae</taxon>
        <taxon>Nucleocytoviricota</taxon>
        <taxon>Pokkesviricetes</taxon>
        <taxon>Chitovirales</taxon>
        <taxon>Poxviridae</taxon>
    </lineage>
</organism>
<evidence type="ECO:0000313" key="1">
    <source>
        <dbReference type="EMBL" id="XBH23777.1"/>
    </source>
</evidence>
<proteinExistence type="predicted"/>
<dbReference type="EMBL" id="PP711852">
    <property type="protein sequence ID" value="XBH23777.1"/>
    <property type="molecule type" value="Genomic_DNA"/>
</dbReference>
<reference evidence="1" key="1">
    <citation type="journal article" date="2024" name="Microbiome">
        <title>Substantial viral diversity in bats and rodents from East Africa: insights into evolution, recombination, and cocirculation.</title>
        <authorList>
            <person name="Wang D."/>
            <person name="Yang X."/>
            <person name="Ren Z."/>
            <person name="Hu B."/>
            <person name="Zhao H."/>
            <person name="Yang K."/>
            <person name="Shi P."/>
            <person name="Zhang Z."/>
            <person name="Feng Q."/>
            <person name="Nawenja C.V."/>
            <person name="Obanda V."/>
            <person name="Robert K."/>
            <person name="Nalikka B."/>
            <person name="Waruhiu C.N."/>
            <person name="Ochola G.O."/>
            <person name="Onyuok S.O."/>
            <person name="Ochieng H."/>
            <person name="Li B."/>
            <person name="Zhu Y."/>
            <person name="Si H."/>
            <person name="Yin J."/>
            <person name="Kristiansen K."/>
            <person name="Jin X."/>
            <person name="Xu X."/>
            <person name="Xiao M."/>
            <person name="Agwanda B."/>
            <person name="Ommeh S."/>
            <person name="Li J."/>
            <person name="Shi Z.L."/>
        </authorList>
    </citation>
    <scope>NUCLEOTIDE SEQUENCE</scope>
    <source>
        <strain evidence="1">1A/Uganda/UGR70/2019</strain>
    </source>
</reference>
<sequence length="530" mass="59027">MRQMSTLIGKVLMGVSDTQDEQMLHDLARSLALTPTAAAMCLAEAVGVQHWIYSEDHFSTPENDRVLLACLASTLRPAIHTLQVVFRTYNAIARRDLIHETISSFTSNRYLPLVMSAAKYVTAMCDIHIALPRAHSDLRVLFRSDLVSLFELEVLRDADRIAGNIIAAPWSVACRSLMHILRMGPCPEIQQWPSIQGRILRDYLAKNASFFVTHAHDLFDEGLDIIEGIRDVATHKVFARALVAYLKILKTRCRVRELLCTYARFAEVLHSASGTEPLRSVLTPVFLNRHLERELHGPVLEETLSAIVCALLVMPREAAVGCVRVMRARAVRRMLSLEADMRVELQVSARLAEIDPRGHQSLLDLICSMAFPVRQRVVDAMLVCRHTAPEKLPDGYLPQRFFDVVPDFAVAIALMHAANVDKTFHVCVSFGFAEFAVTLANGLRIDVTGNTAHYLLAARIGTAPPPRRSDLCALLDDKETLLTATLSSMESAGLVEVDAATGEVRFVTQHELSRIALYMPLPPKKKKLTQ</sequence>